<keyword evidence="4" id="KW-0808">Transferase</keyword>
<comment type="similarity">
    <text evidence="1">Belongs to the class I-like SAM-binding methyltransferase superfamily. RNA methyltransferase RlmE family.</text>
</comment>
<evidence type="ECO:0000256" key="1">
    <source>
        <dbReference type="ARBA" id="ARBA00009258"/>
    </source>
</evidence>
<dbReference type="PANTHER" id="PTHR10920:SF18">
    <property type="entry name" value="RRNA METHYLTRANSFERASE 2, MITOCHONDRIAL"/>
    <property type="match status" value="1"/>
</dbReference>
<feature type="coiled-coil region" evidence="7">
    <location>
        <begin position="387"/>
        <end position="450"/>
    </location>
</feature>
<comment type="caution">
    <text evidence="10">The sequence shown here is derived from an EMBL/GenBank/DDBJ whole genome shotgun (WGS) entry which is preliminary data.</text>
</comment>
<evidence type="ECO:0000259" key="9">
    <source>
        <dbReference type="Pfam" id="PF01728"/>
    </source>
</evidence>
<evidence type="ECO:0000256" key="2">
    <source>
        <dbReference type="ARBA" id="ARBA00022552"/>
    </source>
</evidence>
<evidence type="ECO:0000256" key="3">
    <source>
        <dbReference type="ARBA" id="ARBA00022603"/>
    </source>
</evidence>
<evidence type="ECO:0000313" key="10">
    <source>
        <dbReference type="EMBL" id="CAI2366701.1"/>
    </source>
</evidence>
<keyword evidence="7" id="KW-0175">Coiled coil</keyword>
<dbReference type="EMBL" id="CAMPGE010007785">
    <property type="protein sequence ID" value="CAI2366701.1"/>
    <property type="molecule type" value="Genomic_DNA"/>
</dbReference>
<dbReference type="Gene3D" id="3.40.50.150">
    <property type="entry name" value="Vaccinia Virus protein VP39"/>
    <property type="match status" value="1"/>
</dbReference>
<dbReference type="InterPro" id="IPR002877">
    <property type="entry name" value="RNA_MeTrfase_FtsJ_dom"/>
</dbReference>
<keyword evidence="11" id="KW-1185">Reference proteome</keyword>
<dbReference type="PANTHER" id="PTHR10920">
    <property type="entry name" value="RIBOSOMAL RNA METHYLTRANSFERASE"/>
    <property type="match status" value="1"/>
</dbReference>
<dbReference type="InterPro" id="IPR029063">
    <property type="entry name" value="SAM-dependent_MTases_sf"/>
</dbReference>
<dbReference type="AlphaFoldDB" id="A0AAD1XDJ8"/>
<sequence length="492" mass="57487">MSSYGSPICFQRACFSSKMKKGGQKWMRRHTNDHFVKMARIQAYRSRASYKLLEIDMRHNLLKYGMTAIDIGASPGGWSQVLAEKLNETEEDKNVVACDLLPMNYLKGVTFIKGDITKDSIVEKISEALDFNKADLVCSDAVPDFIGEKYVDHISACDLNYMVLGSLKKLLKPGGQALVKVMRGPTINEVVEAYLNKFHSVVKVKPSASRAESNEMYILANGYDRSKQEFEVKKRENERKIKKIKTVKDLEDFEREIHDEGKEIAENILKDLKNKGQDITPGMKKALKDLGISEKELRVPPLTKASFLDKKKKQEKHEDELRENFEKKYGIKRKYKDMTEDEILEAKAKIEDELDHMTEEERRILAYQKIEYENEGQYSYPDEENPYVHQDETLNRINHRLKELEDEDLVKTANSPDEKLDRYVLENEAIRITEDKKEDREEVLENYRLEREEDRKIGQAQKKRKQSYYQRKAKREYKSQGFGVENNRMFDD</sequence>
<keyword evidence="5" id="KW-0949">S-adenosyl-L-methionine</keyword>
<evidence type="ECO:0000256" key="5">
    <source>
        <dbReference type="ARBA" id="ARBA00022691"/>
    </source>
</evidence>
<evidence type="ECO:0000256" key="7">
    <source>
        <dbReference type="SAM" id="Coils"/>
    </source>
</evidence>
<protein>
    <recommendedName>
        <fullName evidence="6">rRNA methyltransferase 2, mitochondrial</fullName>
    </recommendedName>
</protein>
<gene>
    <name evidence="10" type="ORF">ECRASSUSDP1_LOCUS7974</name>
</gene>
<feature type="compositionally biased region" description="Basic residues" evidence="8">
    <location>
        <begin position="461"/>
        <end position="475"/>
    </location>
</feature>
<evidence type="ECO:0000256" key="4">
    <source>
        <dbReference type="ARBA" id="ARBA00022679"/>
    </source>
</evidence>
<dbReference type="SUPFAM" id="SSF53335">
    <property type="entry name" value="S-adenosyl-L-methionine-dependent methyltransferases"/>
    <property type="match status" value="1"/>
</dbReference>
<organism evidence="10 11">
    <name type="scientific">Euplotes crassus</name>
    <dbReference type="NCBI Taxonomy" id="5936"/>
    <lineage>
        <taxon>Eukaryota</taxon>
        <taxon>Sar</taxon>
        <taxon>Alveolata</taxon>
        <taxon>Ciliophora</taxon>
        <taxon>Intramacronucleata</taxon>
        <taxon>Spirotrichea</taxon>
        <taxon>Hypotrichia</taxon>
        <taxon>Euplotida</taxon>
        <taxon>Euplotidae</taxon>
        <taxon>Moneuplotes</taxon>
    </lineage>
</organism>
<feature type="region of interest" description="Disordered" evidence="8">
    <location>
        <begin position="453"/>
        <end position="492"/>
    </location>
</feature>
<evidence type="ECO:0000256" key="8">
    <source>
        <dbReference type="SAM" id="MobiDB-lite"/>
    </source>
</evidence>
<reference evidence="10" key="1">
    <citation type="submission" date="2023-07" db="EMBL/GenBank/DDBJ databases">
        <authorList>
            <consortium name="AG Swart"/>
            <person name="Singh M."/>
            <person name="Singh A."/>
            <person name="Seah K."/>
            <person name="Emmerich C."/>
        </authorList>
    </citation>
    <scope>NUCLEOTIDE SEQUENCE</scope>
    <source>
        <strain evidence="10">DP1</strain>
    </source>
</reference>
<accession>A0AAD1XDJ8</accession>
<keyword evidence="3" id="KW-0489">Methyltransferase</keyword>
<evidence type="ECO:0000313" key="11">
    <source>
        <dbReference type="Proteomes" id="UP001295684"/>
    </source>
</evidence>
<dbReference type="GO" id="GO:0008650">
    <property type="term" value="F:rRNA (uridine-2'-O-)-methyltransferase activity"/>
    <property type="evidence" value="ECO:0007669"/>
    <property type="project" value="TreeGrafter"/>
</dbReference>
<dbReference type="InterPro" id="IPR050082">
    <property type="entry name" value="RNA_methyltr_RlmE"/>
</dbReference>
<name>A0AAD1XDJ8_EUPCR</name>
<dbReference type="Pfam" id="PF01728">
    <property type="entry name" value="FtsJ"/>
    <property type="match status" value="1"/>
</dbReference>
<feature type="domain" description="Ribosomal RNA methyltransferase FtsJ" evidence="9">
    <location>
        <begin position="44"/>
        <end position="223"/>
    </location>
</feature>
<proteinExistence type="inferred from homology"/>
<dbReference type="InterPro" id="IPR015507">
    <property type="entry name" value="rRNA-MeTfrase_E"/>
</dbReference>
<dbReference type="Proteomes" id="UP001295684">
    <property type="component" value="Unassembled WGS sequence"/>
</dbReference>
<dbReference type="HAMAP" id="MF_01547">
    <property type="entry name" value="RNA_methyltr_E"/>
    <property type="match status" value="1"/>
</dbReference>
<evidence type="ECO:0000256" key="6">
    <source>
        <dbReference type="ARBA" id="ARBA00041184"/>
    </source>
</evidence>
<keyword evidence="2" id="KW-0698">rRNA processing</keyword>